<sequence length="407" mass="46082">MLPVPNAVSGSPGSRRSSSISTLGQTGLSTIIPLYSRAPAKKKRPAWKIVSNPWPPSIIYRRVLFVALFSSTVGSLIFLCATLNARWESVQFAYGQFFQFQSQFNLAQNRTTGKTDPRNFSVDFVAFQNGHLATANDVAILEKRHIRDPYTIENIWGMFVRLTEHPVPDAESAPKSRRIRTVLSPPLGKQRRPSMLQHIDDGDMAIKLEQLHEDDVAWVVMDFYAGIWSMCYESADIYDAHFVPHYYRLDKGSPIPPSCLSYLANNISDTKILCSQFFLKMQNNIISCVIVVYLCMVSSILIGIFATVFRNVPASMVTGVLQVTSGVFVIFANCIHHTKLNRLEYEWGPCHPISKIPDELYQPDLIRVHSHWSLTVSWTSSPVFFMSSFAWFILTQLMTNENSKMLI</sequence>
<feature type="transmembrane region" description="Helical" evidence="2">
    <location>
        <begin position="63"/>
        <end position="83"/>
    </location>
</feature>
<dbReference type="AlphaFoldDB" id="A0A504Z3D2"/>
<keyword evidence="2" id="KW-0812">Transmembrane</keyword>
<keyword evidence="4" id="KW-1185">Reference proteome</keyword>
<feature type="transmembrane region" description="Helical" evidence="2">
    <location>
        <begin position="372"/>
        <end position="394"/>
    </location>
</feature>
<reference evidence="3 4" key="1">
    <citation type="submission" date="2019-04" db="EMBL/GenBank/DDBJ databases">
        <title>Annotation for the trematode Fasciola gigantica.</title>
        <authorList>
            <person name="Choi Y.-J."/>
        </authorList>
    </citation>
    <scope>NUCLEOTIDE SEQUENCE [LARGE SCALE GENOMIC DNA]</scope>
    <source>
        <strain evidence="3">Uganda_cow_1</strain>
    </source>
</reference>
<dbReference type="OrthoDB" id="6241035at2759"/>
<evidence type="ECO:0000256" key="2">
    <source>
        <dbReference type="SAM" id="Phobius"/>
    </source>
</evidence>
<feature type="transmembrane region" description="Helical" evidence="2">
    <location>
        <begin position="315"/>
        <end position="335"/>
    </location>
</feature>
<evidence type="ECO:0000313" key="4">
    <source>
        <dbReference type="Proteomes" id="UP000316759"/>
    </source>
</evidence>
<name>A0A504Z3D2_FASGI</name>
<gene>
    <name evidence="3" type="ORF">FGIG_04923</name>
</gene>
<proteinExistence type="predicted"/>
<feature type="compositionally biased region" description="Low complexity" evidence="1">
    <location>
        <begin position="9"/>
        <end position="21"/>
    </location>
</feature>
<dbReference type="Gene3D" id="1.20.140.150">
    <property type="match status" value="1"/>
</dbReference>
<organism evidence="3 4">
    <name type="scientific">Fasciola gigantica</name>
    <name type="common">Giant liver fluke</name>
    <dbReference type="NCBI Taxonomy" id="46835"/>
    <lineage>
        <taxon>Eukaryota</taxon>
        <taxon>Metazoa</taxon>
        <taxon>Spiralia</taxon>
        <taxon>Lophotrochozoa</taxon>
        <taxon>Platyhelminthes</taxon>
        <taxon>Trematoda</taxon>
        <taxon>Digenea</taxon>
        <taxon>Plagiorchiida</taxon>
        <taxon>Echinostomata</taxon>
        <taxon>Echinostomatoidea</taxon>
        <taxon>Fasciolidae</taxon>
        <taxon>Fasciola</taxon>
    </lineage>
</organism>
<keyword evidence="2" id="KW-0472">Membrane</keyword>
<accession>A0A504Z3D2</accession>
<comment type="caution">
    <text evidence="3">The sequence shown here is derived from an EMBL/GenBank/DDBJ whole genome shotgun (WGS) entry which is preliminary data.</text>
</comment>
<dbReference type="EMBL" id="SUNJ01003763">
    <property type="protein sequence ID" value="TPP65007.1"/>
    <property type="molecule type" value="Genomic_DNA"/>
</dbReference>
<evidence type="ECO:0000313" key="3">
    <source>
        <dbReference type="EMBL" id="TPP65007.1"/>
    </source>
</evidence>
<feature type="transmembrane region" description="Helical" evidence="2">
    <location>
        <begin position="285"/>
        <end position="309"/>
    </location>
</feature>
<feature type="region of interest" description="Disordered" evidence="1">
    <location>
        <begin position="1"/>
        <end position="22"/>
    </location>
</feature>
<evidence type="ECO:0000256" key="1">
    <source>
        <dbReference type="SAM" id="MobiDB-lite"/>
    </source>
</evidence>
<protein>
    <submittedName>
        <fullName evidence="3">Uncharacterized protein</fullName>
    </submittedName>
</protein>
<keyword evidence="2" id="KW-1133">Transmembrane helix</keyword>
<dbReference type="Proteomes" id="UP000316759">
    <property type="component" value="Unassembled WGS sequence"/>
</dbReference>